<name>A0A9Q3H8T4_9BASI</name>
<protein>
    <submittedName>
        <fullName evidence="2">Uncharacterized protein</fullName>
    </submittedName>
</protein>
<evidence type="ECO:0000256" key="1">
    <source>
        <dbReference type="SAM" id="MobiDB-lite"/>
    </source>
</evidence>
<accession>A0A9Q3H8T4</accession>
<dbReference type="AlphaFoldDB" id="A0A9Q3H8T4"/>
<feature type="region of interest" description="Disordered" evidence="1">
    <location>
        <begin position="12"/>
        <end position="37"/>
    </location>
</feature>
<organism evidence="2 3">
    <name type="scientific">Austropuccinia psidii MF-1</name>
    <dbReference type="NCBI Taxonomy" id="1389203"/>
    <lineage>
        <taxon>Eukaryota</taxon>
        <taxon>Fungi</taxon>
        <taxon>Dikarya</taxon>
        <taxon>Basidiomycota</taxon>
        <taxon>Pucciniomycotina</taxon>
        <taxon>Pucciniomycetes</taxon>
        <taxon>Pucciniales</taxon>
        <taxon>Sphaerophragmiaceae</taxon>
        <taxon>Austropuccinia</taxon>
    </lineage>
</organism>
<evidence type="ECO:0000313" key="3">
    <source>
        <dbReference type="Proteomes" id="UP000765509"/>
    </source>
</evidence>
<dbReference type="EMBL" id="AVOT02013156">
    <property type="protein sequence ID" value="MBW0495551.1"/>
    <property type="molecule type" value="Genomic_DNA"/>
</dbReference>
<sequence>MRYWARVGPAVPLEAPTGAGTASVPSSSSSSLPSSPGPLKVALEIHGKVSTTLENELDFLGPSPYFLYNAAHSIFGPLSELALS</sequence>
<gene>
    <name evidence="2" type="ORF">O181_035266</name>
</gene>
<dbReference type="Proteomes" id="UP000765509">
    <property type="component" value="Unassembled WGS sequence"/>
</dbReference>
<comment type="caution">
    <text evidence="2">The sequence shown here is derived from an EMBL/GenBank/DDBJ whole genome shotgun (WGS) entry which is preliminary data.</text>
</comment>
<proteinExistence type="predicted"/>
<evidence type="ECO:0000313" key="2">
    <source>
        <dbReference type="EMBL" id="MBW0495551.1"/>
    </source>
</evidence>
<reference evidence="2" key="1">
    <citation type="submission" date="2021-03" db="EMBL/GenBank/DDBJ databases">
        <title>Draft genome sequence of rust myrtle Austropuccinia psidii MF-1, a brazilian biotype.</title>
        <authorList>
            <person name="Quecine M.C."/>
            <person name="Pachon D.M.R."/>
            <person name="Bonatelli M.L."/>
            <person name="Correr F.H."/>
            <person name="Franceschini L.M."/>
            <person name="Leite T.F."/>
            <person name="Margarido G.R.A."/>
            <person name="Almeida C.A."/>
            <person name="Ferrarezi J.A."/>
            <person name="Labate C.A."/>
        </authorList>
    </citation>
    <scope>NUCLEOTIDE SEQUENCE</scope>
    <source>
        <strain evidence="2">MF-1</strain>
    </source>
</reference>
<feature type="compositionally biased region" description="Low complexity" evidence="1">
    <location>
        <begin position="23"/>
        <end position="37"/>
    </location>
</feature>
<keyword evidence="3" id="KW-1185">Reference proteome</keyword>